<feature type="repeat" description="TPR" evidence="3">
    <location>
        <begin position="543"/>
        <end position="576"/>
    </location>
</feature>
<dbReference type="AlphaFoldDB" id="A0A8J6TJ42"/>
<feature type="compositionally biased region" description="Acidic residues" evidence="4">
    <location>
        <begin position="402"/>
        <end position="414"/>
    </location>
</feature>
<dbReference type="Gene3D" id="3.90.1530.30">
    <property type="match status" value="1"/>
</dbReference>
<reference evidence="6 7" key="1">
    <citation type="submission" date="2020-08" db="EMBL/GenBank/DDBJ databases">
        <title>Bridging the membrane lipid divide: bacteria of the FCB group superphylum have the potential to synthesize archaeal ether lipids.</title>
        <authorList>
            <person name="Villanueva L."/>
            <person name="Von Meijenfeldt F.A.B."/>
            <person name="Westbye A.B."/>
            <person name="Yadav S."/>
            <person name="Hopmans E.C."/>
            <person name="Dutilh B.E."/>
            <person name="Sinninghe Damste J.S."/>
        </authorList>
    </citation>
    <scope>NUCLEOTIDE SEQUENCE [LARGE SCALE GENOMIC DNA]</scope>
    <source>
        <strain evidence="6">NIOZ-UU36</strain>
    </source>
</reference>
<dbReference type="NCBIfam" id="TIGR00180">
    <property type="entry name" value="parB_part"/>
    <property type="match status" value="1"/>
</dbReference>
<dbReference type="GO" id="GO:0045881">
    <property type="term" value="P:positive regulation of sporulation resulting in formation of a cellular spore"/>
    <property type="evidence" value="ECO:0007669"/>
    <property type="project" value="TreeGrafter"/>
</dbReference>
<sequence length="708" mass="78944">MSEHIIWNEIGTLHFNAGAYDLASKAYQRAIELGGDFSTAMQNLALTYVQEGELIKAVSVYKEALKLDSHGKDKAALWYHLSEIYSQLQDHENALQAYQKAAEIAAEQDESSGSDSPKKDLPPQNGKATPTPVSVMNAWPVVGPKTARIEMSASLLDGNQTAHVDEESARVISADSPPRTMGLFQINIEQIHANPAQPRLHVDVKDLVESIRLYGIIQPLIIAPGEDPDRYILISGERRLEAARQVGLSTVPAIIRDADEQQRLELALIENVQRQNLSSLEQADGYAQLEEEFGLSPDQIAVRIGKSSTVVSNLLRLLELPEKIRRTLDAGRINEEHARALFLLQDETAQKMVLQRILDEDLSVRKTEKIIRALLKEVIENSSPQKFEIDVPGSEVPALVEPDIDGPEGDEPDLEDQLVKSESSAALAEVATEVEESVTATLAVTPAPSSSIEEAVDDASSVEDDQQTHFAESQTEVESVPDEEDIPEQSSEDVLDDIDESLPTLTMPQTNDFSDPQQPLTDEQVRNRIITFKRVTEVNPNNDKAWSRLGNHYAHLGEDENAIEAYLRAIELAPNMDDYHYQLGQLYISQQKFEDAAKVLEEVVAIDENNVFAHCSLASCYRHLEMDEKADEHLEFVAPVMEFEKAYNQACYEAIRGSVIRSVELLRTALRMEQTTFEQIQSDSDFDFIRNEPVFEELMTETISVASS</sequence>
<dbReference type="Gene3D" id="1.25.40.10">
    <property type="entry name" value="Tetratricopeptide repeat domain"/>
    <property type="match status" value="2"/>
</dbReference>
<comment type="similarity">
    <text evidence="1">Belongs to the ParB family.</text>
</comment>
<dbReference type="SUPFAM" id="SSF110849">
    <property type="entry name" value="ParB/Sulfiredoxin"/>
    <property type="match status" value="1"/>
</dbReference>
<dbReference type="PANTHER" id="PTHR33375:SF1">
    <property type="entry name" value="CHROMOSOME-PARTITIONING PROTEIN PARB-RELATED"/>
    <property type="match status" value="1"/>
</dbReference>
<feature type="domain" description="ParB-like N-terminal" evidence="5">
    <location>
        <begin position="184"/>
        <end position="272"/>
    </location>
</feature>
<keyword evidence="3" id="KW-0802">TPR repeat</keyword>
<dbReference type="SUPFAM" id="SSF109709">
    <property type="entry name" value="KorB DNA-binding domain-like"/>
    <property type="match status" value="1"/>
</dbReference>
<feature type="repeat" description="TPR" evidence="3">
    <location>
        <begin position="75"/>
        <end position="108"/>
    </location>
</feature>
<dbReference type="PANTHER" id="PTHR33375">
    <property type="entry name" value="CHROMOSOME-PARTITIONING PROTEIN PARB-RELATED"/>
    <property type="match status" value="1"/>
</dbReference>
<gene>
    <name evidence="6" type="ORF">H8E29_10110</name>
</gene>
<dbReference type="SMART" id="SM00470">
    <property type="entry name" value="ParB"/>
    <property type="match status" value="1"/>
</dbReference>
<feature type="repeat" description="TPR" evidence="3">
    <location>
        <begin position="4"/>
        <end position="37"/>
    </location>
</feature>
<proteinExistence type="inferred from homology"/>
<evidence type="ECO:0000256" key="1">
    <source>
        <dbReference type="ARBA" id="ARBA00006295"/>
    </source>
</evidence>
<dbReference type="GO" id="GO:0005694">
    <property type="term" value="C:chromosome"/>
    <property type="evidence" value="ECO:0007669"/>
    <property type="project" value="TreeGrafter"/>
</dbReference>
<dbReference type="Pfam" id="PF13181">
    <property type="entry name" value="TPR_8"/>
    <property type="match status" value="1"/>
</dbReference>
<feature type="repeat" description="TPR" evidence="3">
    <location>
        <begin position="38"/>
        <end position="71"/>
    </location>
</feature>
<dbReference type="GO" id="GO:0003677">
    <property type="term" value="F:DNA binding"/>
    <property type="evidence" value="ECO:0007669"/>
    <property type="project" value="InterPro"/>
</dbReference>
<dbReference type="InterPro" id="IPR041468">
    <property type="entry name" value="HTH_ParB/Spo0J"/>
</dbReference>
<protein>
    <submittedName>
        <fullName evidence="6">ParB/RepB/Spo0J family partition protein</fullName>
    </submittedName>
</protein>
<dbReference type="InterPro" id="IPR004437">
    <property type="entry name" value="ParB/RepB/Spo0J"/>
</dbReference>
<dbReference type="Pfam" id="PF13432">
    <property type="entry name" value="TPR_16"/>
    <property type="match status" value="1"/>
</dbReference>
<dbReference type="FunFam" id="1.10.10.2830:FF:000001">
    <property type="entry name" value="Chromosome partitioning protein ParB"/>
    <property type="match status" value="1"/>
</dbReference>
<dbReference type="PROSITE" id="PS50293">
    <property type="entry name" value="TPR_REGION"/>
    <property type="match status" value="1"/>
</dbReference>
<dbReference type="Proteomes" id="UP000614469">
    <property type="component" value="Unassembled WGS sequence"/>
</dbReference>
<dbReference type="PROSITE" id="PS50005">
    <property type="entry name" value="TPR"/>
    <property type="match status" value="5"/>
</dbReference>
<evidence type="ECO:0000313" key="7">
    <source>
        <dbReference type="Proteomes" id="UP000614469"/>
    </source>
</evidence>
<feature type="compositionally biased region" description="Acidic residues" evidence="4">
    <location>
        <begin position="479"/>
        <end position="492"/>
    </location>
</feature>
<dbReference type="GO" id="GO:0007059">
    <property type="term" value="P:chromosome segregation"/>
    <property type="evidence" value="ECO:0007669"/>
    <property type="project" value="UniProtKB-KW"/>
</dbReference>
<evidence type="ECO:0000256" key="4">
    <source>
        <dbReference type="SAM" id="MobiDB-lite"/>
    </source>
</evidence>
<evidence type="ECO:0000256" key="3">
    <source>
        <dbReference type="PROSITE-ProRule" id="PRU00339"/>
    </source>
</evidence>
<dbReference type="SUPFAM" id="SSF48452">
    <property type="entry name" value="TPR-like"/>
    <property type="match status" value="1"/>
</dbReference>
<evidence type="ECO:0000259" key="5">
    <source>
        <dbReference type="SMART" id="SM00470"/>
    </source>
</evidence>
<feature type="region of interest" description="Disordered" evidence="4">
    <location>
        <begin position="444"/>
        <end position="492"/>
    </location>
</feature>
<feature type="region of interest" description="Disordered" evidence="4">
    <location>
        <begin position="503"/>
        <end position="522"/>
    </location>
</feature>
<dbReference type="InterPro" id="IPR056413">
    <property type="entry name" value="TPR_CcmH_CycH"/>
</dbReference>
<evidence type="ECO:0000313" key="6">
    <source>
        <dbReference type="EMBL" id="MBC8335609.1"/>
    </source>
</evidence>
<accession>A0A8J6TJ42</accession>
<dbReference type="InterPro" id="IPR036086">
    <property type="entry name" value="ParB/Sulfiredoxin_sf"/>
</dbReference>
<dbReference type="SMART" id="SM00028">
    <property type="entry name" value="TPR"/>
    <property type="match status" value="6"/>
</dbReference>
<feature type="compositionally biased region" description="Polar residues" evidence="4">
    <location>
        <begin position="468"/>
        <end position="477"/>
    </location>
</feature>
<dbReference type="InterPro" id="IPR050336">
    <property type="entry name" value="Chromosome_partition/occlusion"/>
</dbReference>
<feature type="repeat" description="TPR" evidence="3">
    <location>
        <begin position="577"/>
        <end position="610"/>
    </location>
</feature>
<dbReference type="InterPro" id="IPR011990">
    <property type="entry name" value="TPR-like_helical_dom_sf"/>
</dbReference>
<evidence type="ECO:0000256" key="2">
    <source>
        <dbReference type="ARBA" id="ARBA00022829"/>
    </source>
</evidence>
<feature type="region of interest" description="Disordered" evidence="4">
    <location>
        <begin position="394"/>
        <end position="414"/>
    </location>
</feature>
<dbReference type="Gene3D" id="1.10.10.2830">
    <property type="match status" value="1"/>
</dbReference>
<dbReference type="InterPro" id="IPR003115">
    <property type="entry name" value="ParB_N"/>
</dbReference>
<dbReference type="InterPro" id="IPR019734">
    <property type="entry name" value="TPR_rpt"/>
</dbReference>
<comment type="caution">
    <text evidence="6">The sequence shown here is derived from an EMBL/GenBank/DDBJ whole genome shotgun (WGS) entry which is preliminary data.</text>
</comment>
<dbReference type="CDD" id="cd16393">
    <property type="entry name" value="SPO0J_N"/>
    <property type="match status" value="1"/>
</dbReference>
<feature type="compositionally biased region" description="Acidic residues" evidence="4">
    <location>
        <begin position="454"/>
        <end position="465"/>
    </location>
</feature>
<dbReference type="Pfam" id="PF02195">
    <property type="entry name" value="ParB_N"/>
    <property type="match status" value="1"/>
</dbReference>
<organism evidence="6 7">
    <name type="scientific">Candidatus Desulfolinea nitratireducens</name>
    <dbReference type="NCBI Taxonomy" id="2841698"/>
    <lineage>
        <taxon>Bacteria</taxon>
        <taxon>Bacillati</taxon>
        <taxon>Chloroflexota</taxon>
        <taxon>Anaerolineae</taxon>
        <taxon>Anaerolineales</taxon>
        <taxon>Anaerolineales incertae sedis</taxon>
        <taxon>Candidatus Desulfolinea</taxon>
    </lineage>
</organism>
<feature type="region of interest" description="Disordered" evidence="4">
    <location>
        <begin position="100"/>
        <end position="135"/>
    </location>
</feature>
<feature type="compositionally biased region" description="Polar residues" evidence="4">
    <location>
        <begin position="503"/>
        <end position="521"/>
    </location>
</feature>
<dbReference type="NCBIfam" id="NF047558">
    <property type="entry name" value="TPR_END_plus"/>
    <property type="match status" value="1"/>
</dbReference>
<name>A0A8J6TJ42_9CHLR</name>
<keyword evidence="2" id="KW-0159">Chromosome partition</keyword>
<dbReference type="Pfam" id="PF23914">
    <property type="entry name" value="TPR_CcmH_CycH"/>
    <property type="match status" value="1"/>
</dbReference>
<dbReference type="EMBL" id="JACNJN010000116">
    <property type="protein sequence ID" value="MBC8335609.1"/>
    <property type="molecule type" value="Genomic_DNA"/>
</dbReference>
<dbReference type="Pfam" id="PF17762">
    <property type="entry name" value="HTH_ParB"/>
    <property type="match status" value="1"/>
</dbReference>